<reference evidence="4" key="1">
    <citation type="journal article" date="2019" name="Int. J. Syst. Evol. Microbiol.">
        <title>The Global Catalogue of Microorganisms (GCM) 10K type strain sequencing project: providing services to taxonomists for standard genome sequencing and annotation.</title>
        <authorList>
            <consortium name="The Broad Institute Genomics Platform"/>
            <consortium name="The Broad Institute Genome Sequencing Center for Infectious Disease"/>
            <person name="Wu L."/>
            <person name="Ma J."/>
        </authorList>
    </citation>
    <scope>NUCLEOTIDE SEQUENCE [LARGE SCALE GENOMIC DNA]</scope>
    <source>
        <strain evidence="4">CCUG 49018</strain>
    </source>
</reference>
<evidence type="ECO:0000313" key="4">
    <source>
        <dbReference type="Proteomes" id="UP001597182"/>
    </source>
</evidence>
<evidence type="ECO:0008006" key="5">
    <source>
        <dbReference type="Google" id="ProtNLM"/>
    </source>
</evidence>
<feature type="transmembrane region" description="Helical" evidence="2">
    <location>
        <begin position="45"/>
        <end position="63"/>
    </location>
</feature>
<organism evidence="3 4">
    <name type="scientific">Pseudonocardia benzenivorans</name>
    <dbReference type="NCBI Taxonomy" id="228005"/>
    <lineage>
        <taxon>Bacteria</taxon>
        <taxon>Bacillati</taxon>
        <taxon>Actinomycetota</taxon>
        <taxon>Actinomycetes</taxon>
        <taxon>Pseudonocardiales</taxon>
        <taxon>Pseudonocardiaceae</taxon>
        <taxon>Pseudonocardia</taxon>
    </lineage>
</organism>
<dbReference type="Proteomes" id="UP001597182">
    <property type="component" value="Unassembled WGS sequence"/>
</dbReference>
<evidence type="ECO:0000256" key="2">
    <source>
        <dbReference type="SAM" id="Phobius"/>
    </source>
</evidence>
<dbReference type="EMBL" id="JBHTMB010000006">
    <property type="protein sequence ID" value="MFD1231847.1"/>
    <property type="molecule type" value="Genomic_DNA"/>
</dbReference>
<comment type="caution">
    <text evidence="3">The sequence shown here is derived from an EMBL/GenBank/DDBJ whole genome shotgun (WGS) entry which is preliminary data.</text>
</comment>
<keyword evidence="2" id="KW-0472">Membrane</keyword>
<sequence length="147" mass="16484">MLRLALTPRWMAWHVLTLGAMVACGFLSAWQWHRAGEAMGSALNIGYGVQWPVFAVFFGVMWWRFLRLEARRLAGTDVDEHAPVPTESGPVQQERTPAPAVPVVKDEGRSPFGVRRTAVPEPDDEENPQLAAYNRMLAELAERDDGR</sequence>
<keyword evidence="4" id="KW-1185">Reference proteome</keyword>
<name>A0ABW3V9M9_9PSEU</name>
<evidence type="ECO:0000256" key="1">
    <source>
        <dbReference type="SAM" id="MobiDB-lite"/>
    </source>
</evidence>
<feature type="transmembrane region" description="Helical" evidence="2">
    <location>
        <begin position="12"/>
        <end position="33"/>
    </location>
</feature>
<keyword evidence="2" id="KW-0812">Transmembrane</keyword>
<dbReference type="PROSITE" id="PS51257">
    <property type="entry name" value="PROKAR_LIPOPROTEIN"/>
    <property type="match status" value="1"/>
</dbReference>
<keyword evidence="2" id="KW-1133">Transmembrane helix</keyword>
<proteinExistence type="predicted"/>
<gene>
    <name evidence="3" type="ORF">ACFQ34_00980</name>
</gene>
<feature type="region of interest" description="Disordered" evidence="1">
    <location>
        <begin position="77"/>
        <end position="130"/>
    </location>
</feature>
<protein>
    <recommendedName>
        <fullName evidence="5">DNA-binding transcriptional regulator of glucitol operon</fullName>
    </recommendedName>
</protein>
<dbReference type="RefSeq" id="WP_339122054.1">
    <property type="nucleotide sequence ID" value="NZ_BAABKS010000080.1"/>
</dbReference>
<accession>A0ABW3V9M9</accession>
<evidence type="ECO:0000313" key="3">
    <source>
        <dbReference type="EMBL" id="MFD1231847.1"/>
    </source>
</evidence>